<protein>
    <submittedName>
        <fullName evidence="1">Uncharacterized protein</fullName>
    </submittedName>
</protein>
<dbReference type="AlphaFoldDB" id="A0A0F9GNC9"/>
<name>A0A0F9GNC9_9ZZZZ</name>
<accession>A0A0F9GNC9</accession>
<feature type="non-terminal residue" evidence="1">
    <location>
        <position position="1"/>
    </location>
</feature>
<sequence>YKKQEKFAPYIPIAKARGFTALSGKKVLRFLRFAHAY</sequence>
<evidence type="ECO:0000313" key="1">
    <source>
        <dbReference type="EMBL" id="KKM00284.1"/>
    </source>
</evidence>
<proteinExistence type="predicted"/>
<dbReference type="EMBL" id="LAZR01017468">
    <property type="protein sequence ID" value="KKM00284.1"/>
    <property type="molecule type" value="Genomic_DNA"/>
</dbReference>
<gene>
    <name evidence="1" type="ORF">LCGC14_1805940</name>
</gene>
<comment type="caution">
    <text evidence="1">The sequence shown here is derived from an EMBL/GenBank/DDBJ whole genome shotgun (WGS) entry which is preliminary data.</text>
</comment>
<reference evidence="1" key="1">
    <citation type="journal article" date="2015" name="Nature">
        <title>Complex archaea that bridge the gap between prokaryotes and eukaryotes.</title>
        <authorList>
            <person name="Spang A."/>
            <person name="Saw J.H."/>
            <person name="Jorgensen S.L."/>
            <person name="Zaremba-Niedzwiedzka K."/>
            <person name="Martijn J."/>
            <person name="Lind A.E."/>
            <person name="van Eijk R."/>
            <person name="Schleper C."/>
            <person name="Guy L."/>
            <person name="Ettema T.J."/>
        </authorList>
    </citation>
    <scope>NUCLEOTIDE SEQUENCE</scope>
</reference>
<organism evidence="1">
    <name type="scientific">marine sediment metagenome</name>
    <dbReference type="NCBI Taxonomy" id="412755"/>
    <lineage>
        <taxon>unclassified sequences</taxon>
        <taxon>metagenomes</taxon>
        <taxon>ecological metagenomes</taxon>
    </lineage>
</organism>